<name>A0ABX1TFV2_9GAMM</name>
<reference evidence="1 2" key="1">
    <citation type="submission" date="2019-03" db="EMBL/GenBank/DDBJ databases">
        <title>Metabolic reconstructions from genomes of highly enriched 'Candidatus Accumulibacter' and 'Candidatus Competibacter' bioreactor populations.</title>
        <authorList>
            <person name="Annavajhala M.K."/>
            <person name="Welles L."/>
            <person name="Abbas B."/>
            <person name="Sorokin D."/>
            <person name="Park H."/>
            <person name="Van Loosdrecht M."/>
            <person name="Chandran K."/>
        </authorList>
    </citation>
    <scope>NUCLEOTIDE SEQUENCE [LARGE SCALE GENOMIC DNA]</scope>
    <source>
        <strain evidence="1 2">SBR_G</strain>
    </source>
</reference>
<gene>
    <name evidence="1" type="ORF">E4P82_02905</name>
</gene>
<sequence>MRPRTIRSILWTLAVRTGFALGLPGCAELAYYRQAAVGQWTLFQASQPVAAVLADPTLSVELRQRLETARDLRAFASTDLALPDNGSYRSYADLGRPWVVKNVFAAPELSLEPRRWCFPVAGCLSYRGYFEAGAAQGLAEELRAGGDDVYVADISAYSTLGWFDDPLLNTFIGWPVGRLAELMFHELAHQRLYVADDTAFNEAFATAMGRLGAERWLERHGTPREREEYATDIRRREQFLRLTADARERLAAVYASSGDEAAKRTDKQRILTQLREQYRELKQGWGGYTGYDRWFEQDLNNAKLAGVSTYYRQVPAFLTLFEREGRDFAAFYRVAEAIGQLPPPEREARLRMLSAPFRLAGKPVPLVSSD</sequence>
<evidence type="ECO:0000313" key="1">
    <source>
        <dbReference type="EMBL" id="NMQ18238.1"/>
    </source>
</evidence>
<proteinExistence type="predicted"/>
<keyword evidence="2" id="KW-1185">Reference proteome</keyword>
<accession>A0ABX1TFV2</accession>
<keyword evidence="1" id="KW-0031">Aminopeptidase</keyword>
<dbReference type="GO" id="GO:0004177">
    <property type="term" value="F:aminopeptidase activity"/>
    <property type="evidence" value="ECO:0007669"/>
    <property type="project" value="UniProtKB-KW"/>
</dbReference>
<dbReference type="PIRSF" id="PIRSF029285">
    <property type="entry name" value="Aminopept"/>
    <property type="match status" value="1"/>
</dbReference>
<dbReference type="Proteomes" id="UP000760480">
    <property type="component" value="Unassembled WGS sequence"/>
</dbReference>
<comment type="caution">
    <text evidence="1">The sequence shown here is derived from an EMBL/GenBank/DDBJ whole genome shotgun (WGS) entry which is preliminary data.</text>
</comment>
<evidence type="ECO:0000313" key="2">
    <source>
        <dbReference type="Proteomes" id="UP000760480"/>
    </source>
</evidence>
<dbReference type="EMBL" id="SPMZ01000009">
    <property type="protein sequence ID" value="NMQ18238.1"/>
    <property type="molecule type" value="Genomic_DNA"/>
</dbReference>
<keyword evidence="1" id="KW-0378">Hydrolase</keyword>
<keyword evidence="1" id="KW-0645">Protease</keyword>
<organism evidence="1 2">
    <name type="scientific">Candidatus Competibacter phosphatis</name>
    <dbReference type="NCBI Taxonomy" id="221280"/>
    <lineage>
        <taxon>Bacteria</taxon>
        <taxon>Pseudomonadati</taxon>
        <taxon>Pseudomonadota</taxon>
        <taxon>Gammaproteobacteria</taxon>
        <taxon>Candidatus Competibacteraceae</taxon>
        <taxon>Candidatus Competibacter</taxon>
    </lineage>
</organism>
<dbReference type="Pfam" id="PF10023">
    <property type="entry name" value="Aminopep"/>
    <property type="match status" value="1"/>
</dbReference>
<dbReference type="InterPro" id="IPR014553">
    <property type="entry name" value="Aminopept"/>
</dbReference>
<protein>
    <submittedName>
        <fullName evidence="1">Aminopeptidase</fullName>
    </submittedName>
</protein>